<reference evidence="3 4" key="1">
    <citation type="journal article" date="2016" name="Genome Announc.">
        <title>Genome Sequence of Madurella mycetomatis mm55, Isolated from a Human Mycetoma Case in Sudan.</title>
        <authorList>
            <person name="Smit S."/>
            <person name="Derks M.F."/>
            <person name="Bervoets S."/>
            <person name="Fahal A."/>
            <person name="van Leeuwen W."/>
            <person name="van Belkum A."/>
            <person name="van de Sande W.W."/>
        </authorList>
    </citation>
    <scope>NUCLEOTIDE SEQUENCE [LARGE SCALE GENOMIC DNA]</scope>
    <source>
        <strain evidence="4">mm55</strain>
    </source>
</reference>
<feature type="domain" description="C2H2-type" evidence="2">
    <location>
        <begin position="54"/>
        <end position="76"/>
    </location>
</feature>
<accession>A0A175WI85</accession>
<name>A0A175WI85_9PEZI</name>
<gene>
    <name evidence="3" type="ORF">MMYC01_200820</name>
</gene>
<sequence length="327" mass="35919">MAPRALPRVMLNHPSSWLWYGRKLQKPPFTSLPRKHAPARHAPAAKGAGNGIACSISGCGKLFPDTDAIAKHALEHLRLVRPWTSVITHAGDLTLNEFRQYSGCCEACGETWPARRFLDEHVMGGGNTCQPAGVIGARALYARCCVLRDETERSLPVVSVKATDQPMIRVEWWHYPAGLFISRTDTAYVLENVEVPVPPAPSADVPVPTAVYRPVPIADVYRMMGEVKAVHIDPRPSPNQALIPTCPPPEQQPTHPSPVDGAQARSAAFEFLLVSPSPFPARPETSTNVTPQVETKTTLDWDGKFDDDDESKYDSDGPSWSDTEDRE</sequence>
<dbReference type="Proteomes" id="UP000078237">
    <property type="component" value="Unassembled WGS sequence"/>
</dbReference>
<dbReference type="AlphaFoldDB" id="A0A175WI85"/>
<dbReference type="InterPro" id="IPR013087">
    <property type="entry name" value="Znf_C2H2_type"/>
</dbReference>
<keyword evidence="4" id="KW-1185">Reference proteome</keyword>
<proteinExistence type="predicted"/>
<feature type="region of interest" description="Disordered" evidence="1">
    <location>
        <begin position="276"/>
        <end position="327"/>
    </location>
</feature>
<dbReference type="PROSITE" id="PS00028">
    <property type="entry name" value="ZINC_FINGER_C2H2_1"/>
    <property type="match status" value="1"/>
</dbReference>
<dbReference type="VEuPathDB" id="FungiDB:MMYC01_200820"/>
<organism evidence="3 4">
    <name type="scientific">Madurella mycetomatis</name>
    <dbReference type="NCBI Taxonomy" id="100816"/>
    <lineage>
        <taxon>Eukaryota</taxon>
        <taxon>Fungi</taxon>
        <taxon>Dikarya</taxon>
        <taxon>Ascomycota</taxon>
        <taxon>Pezizomycotina</taxon>
        <taxon>Sordariomycetes</taxon>
        <taxon>Sordariomycetidae</taxon>
        <taxon>Sordariales</taxon>
        <taxon>Sordariales incertae sedis</taxon>
        <taxon>Madurella</taxon>
    </lineage>
</organism>
<feature type="compositionally biased region" description="Polar residues" evidence="1">
    <location>
        <begin position="284"/>
        <end position="296"/>
    </location>
</feature>
<feature type="region of interest" description="Disordered" evidence="1">
    <location>
        <begin position="235"/>
        <end position="261"/>
    </location>
</feature>
<dbReference type="EMBL" id="LCTW02000011">
    <property type="protein sequence ID" value="KXX82604.1"/>
    <property type="molecule type" value="Genomic_DNA"/>
</dbReference>
<comment type="caution">
    <text evidence="3">The sequence shown here is derived from an EMBL/GenBank/DDBJ whole genome shotgun (WGS) entry which is preliminary data.</text>
</comment>
<evidence type="ECO:0000313" key="3">
    <source>
        <dbReference type="EMBL" id="KXX82604.1"/>
    </source>
</evidence>
<evidence type="ECO:0000313" key="4">
    <source>
        <dbReference type="Proteomes" id="UP000078237"/>
    </source>
</evidence>
<protein>
    <submittedName>
        <fullName evidence="3">PR domain zinc finger protein 15</fullName>
    </submittedName>
</protein>
<evidence type="ECO:0000256" key="1">
    <source>
        <dbReference type="SAM" id="MobiDB-lite"/>
    </source>
</evidence>
<evidence type="ECO:0000259" key="2">
    <source>
        <dbReference type="PROSITE" id="PS00028"/>
    </source>
</evidence>